<dbReference type="FunFam" id="3.40.1690.10:FF:000001">
    <property type="entry name" value="Flagellar biosynthetic protein FlhB"/>
    <property type="match status" value="1"/>
</dbReference>
<evidence type="ECO:0000256" key="5">
    <source>
        <dbReference type="ARBA" id="ARBA00022475"/>
    </source>
</evidence>
<keyword evidence="16" id="KW-1185">Reference proteome</keyword>
<dbReference type="GO" id="GO:0005886">
    <property type="term" value="C:plasma membrane"/>
    <property type="evidence" value="ECO:0007669"/>
    <property type="project" value="UniProtKB-SubCell"/>
</dbReference>
<evidence type="ECO:0000313" key="15">
    <source>
        <dbReference type="EMBL" id="ANG61759.1"/>
    </source>
</evidence>
<feature type="transmembrane region" description="Helical" evidence="13">
    <location>
        <begin position="189"/>
        <end position="211"/>
    </location>
</feature>
<evidence type="ECO:0000256" key="2">
    <source>
        <dbReference type="ARBA" id="ARBA00010690"/>
    </source>
</evidence>
<evidence type="ECO:0000256" key="4">
    <source>
        <dbReference type="ARBA" id="ARBA00022448"/>
    </source>
</evidence>
<dbReference type="InterPro" id="IPR006135">
    <property type="entry name" value="T3SS_substrate_exporter"/>
</dbReference>
<comment type="similarity">
    <text evidence="2 13">Belongs to the type III secretion exporter family.</text>
</comment>
<dbReference type="RefSeq" id="WP_067378556.1">
    <property type="nucleotide sequence ID" value="NZ_CP015839.1"/>
</dbReference>
<dbReference type="InterPro" id="IPR029025">
    <property type="entry name" value="T3SS_substrate_exporter_C"/>
</dbReference>
<dbReference type="OrthoDB" id="9807950at2"/>
<keyword evidence="15" id="KW-0966">Cell projection</keyword>
<feature type="transmembrane region" description="Helical" evidence="13">
    <location>
        <begin position="138"/>
        <end position="164"/>
    </location>
</feature>
<keyword evidence="4 13" id="KW-0813">Transport</keyword>
<dbReference type="InterPro" id="IPR006136">
    <property type="entry name" value="FlhB"/>
</dbReference>
<dbReference type="Pfam" id="PF01312">
    <property type="entry name" value="Bac_export_2"/>
    <property type="match status" value="1"/>
</dbReference>
<reference evidence="15 16" key="2">
    <citation type="journal article" date="2018" name="Int. J. Syst. Evol. Microbiol.">
        <title>Marinobacterium aestuarii sp. nov., a benzene-degrading marine bacterium isolated from estuary sediment.</title>
        <authorList>
            <person name="Bae S.S."/>
            <person name="Jung J."/>
            <person name="Chung D."/>
            <person name="Baek K."/>
        </authorList>
    </citation>
    <scope>NUCLEOTIDE SEQUENCE [LARGE SCALE GENOMIC DNA]</scope>
    <source>
        <strain evidence="15 16">ST58-10</strain>
    </source>
</reference>
<dbReference type="GO" id="GO:0044780">
    <property type="term" value="P:bacterial-type flagellum assembly"/>
    <property type="evidence" value="ECO:0007669"/>
    <property type="project" value="InterPro"/>
</dbReference>
<keyword evidence="8 13" id="KW-0653">Protein transport</keyword>
<keyword evidence="11 13" id="KW-1006">Bacterial flagellum protein export</keyword>
<evidence type="ECO:0000256" key="7">
    <source>
        <dbReference type="ARBA" id="ARBA00022795"/>
    </source>
</evidence>
<gene>
    <name evidence="13" type="primary">flhB</name>
    <name evidence="15" type="ORF">A8C75_04220</name>
</gene>
<keyword evidence="5 13" id="KW-1003">Cell membrane</keyword>
<sequence>MAEETGQEKTEDPTPKRIREAREKGDIPRSKELGATVLLLAAAASALIFGDLVANRMRDMMAGNLSLEREALFDSSMMVAYLARSMFDALMALSGFFGLVLLAAIVGPLALGGWNFSGESIQPKASRINPLSGLKRMFSLKALVELVKALAKFLLVASIAILVLKVMQPRLLGLGSQDVVPAISDAVDIVIWTFLLISASLILISLLDVPFQLYDYSKKMKMTLQEVKDEMKSTEGKPEVKGRIRQLQREISQRQMMGKVPEADVVITNPTHYAVALKYDPESGRAPVVLAKGADFVALRIRELAVEHEVPMLSAPPLARALFQHAELDQEIPAGLFKAVAQVLAYVYQLRSYRKRESVAPTQVRDDDLDIPDDLRFDD</sequence>
<proteinExistence type="inferred from homology"/>
<keyword evidence="9 13" id="KW-1133">Transmembrane helix</keyword>
<comment type="subcellular location">
    <subcellularLocation>
        <location evidence="1">Cell membrane</location>
        <topology evidence="1">Multi-pass membrane protein</topology>
    </subcellularLocation>
</comment>
<keyword evidence="7 13" id="KW-1005">Bacterial flagellum biogenesis</keyword>
<feature type="region of interest" description="Disordered" evidence="14">
    <location>
        <begin position="1"/>
        <end position="25"/>
    </location>
</feature>
<name>A0A1A9EW33_9GAMM</name>
<comment type="function">
    <text evidence="12 13">Required for formation of the rod structure in the basal body of the flagellar apparatus. Together with FliI and FliH, may constitute the export apparatus of flagellin.</text>
</comment>
<keyword evidence="10 13" id="KW-0472">Membrane</keyword>
<keyword evidence="15" id="KW-0969">Cilium</keyword>
<evidence type="ECO:0000256" key="3">
    <source>
        <dbReference type="ARBA" id="ARBA00021622"/>
    </source>
</evidence>
<dbReference type="NCBIfam" id="TIGR00328">
    <property type="entry name" value="flhB"/>
    <property type="match status" value="1"/>
</dbReference>
<dbReference type="STRING" id="1821621.A8C75_04220"/>
<dbReference type="AlphaFoldDB" id="A0A1A9EW33"/>
<evidence type="ECO:0000256" key="9">
    <source>
        <dbReference type="ARBA" id="ARBA00022989"/>
    </source>
</evidence>
<evidence type="ECO:0000256" key="8">
    <source>
        <dbReference type="ARBA" id="ARBA00022927"/>
    </source>
</evidence>
<dbReference type="Gene3D" id="6.10.250.2080">
    <property type="match status" value="1"/>
</dbReference>
<evidence type="ECO:0000256" key="14">
    <source>
        <dbReference type="SAM" id="MobiDB-lite"/>
    </source>
</evidence>
<keyword evidence="6 13" id="KW-0812">Transmembrane</keyword>
<dbReference type="GO" id="GO:0009306">
    <property type="term" value="P:protein secretion"/>
    <property type="evidence" value="ECO:0007669"/>
    <property type="project" value="InterPro"/>
</dbReference>
<keyword evidence="15" id="KW-0282">Flagellum</keyword>
<dbReference type="SUPFAM" id="SSF160544">
    <property type="entry name" value="EscU C-terminal domain-like"/>
    <property type="match status" value="1"/>
</dbReference>
<dbReference type="PANTHER" id="PTHR30531:SF12">
    <property type="entry name" value="FLAGELLAR BIOSYNTHETIC PROTEIN FLHB"/>
    <property type="match status" value="1"/>
</dbReference>
<protein>
    <recommendedName>
        <fullName evidence="3 13">Flagellar biosynthetic protein FlhB</fullName>
    </recommendedName>
</protein>
<dbReference type="Gene3D" id="3.40.1690.10">
    <property type="entry name" value="secretion proteins EscU"/>
    <property type="match status" value="1"/>
</dbReference>
<evidence type="ECO:0000256" key="10">
    <source>
        <dbReference type="ARBA" id="ARBA00023136"/>
    </source>
</evidence>
<dbReference type="PANTHER" id="PTHR30531">
    <property type="entry name" value="FLAGELLAR BIOSYNTHETIC PROTEIN FLHB"/>
    <property type="match status" value="1"/>
</dbReference>
<organism evidence="15 16">
    <name type="scientific">Marinobacterium aestuarii</name>
    <dbReference type="NCBI Taxonomy" id="1821621"/>
    <lineage>
        <taxon>Bacteria</taxon>
        <taxon>Pseudomonadati</taxon>
        <taxon>Pseudomonadota</taxon>
        <taxon>Gammaproteobacteria</taxon>
        <taxon>Oceanospirillales</taxon>
        <taxon>Oceanospirillaceae</taxon>
        <taxon>Marinobacterium</taxon>
    </lineage>
</organism>
<dbReference type="EMBL" id="CP015839">
    <property type="protein sequence ID" value="ANG61759.1"/>
    <property type="molecule type" value="Genomic_DNA"/>
</dbReference>
<evidence type="ECO:0000256" key="11">
    <source>
        <dbReference type="ARBA" id="ARBA00023225"/>
    </source>
</evidence>
<evidence type="ECO:0000256" key="12">
    <source>
        <dbReference type="ARBA" id="ARBA00025078"/>
    </source>
</evidence>
<accession>A0A1A9EW33</accession>
<evidence type="ECO:0000256" key="1">
    <source>
        <dbReference type="ARBA" id="ARBA00004651"/>
    </source>
</evidence>
<dbReference type="KEGG" id="mars:A8C75_04220"/>
<reference evidence="16" key="1">
    <citation type="submission" date="2016-05" db="EMBL/GenBank/DDBJ databases">
        <authorList>
            <person name="Baek K."/>
            <person name="Yang S.-J."/>
        </authorList>
    </citation>
    <scope>NUCLEOTIDE SEQUENCE [LARGE SCALE GENOMIC DNA]</scope>
    <source>
        <strain evidence="16">ST58-10</strain>
    </source>
</reference>
<evidence type="ECO:0000256" key="6">
    <source>
        <dbReference type="ARBA" id="ARBA00022692"/>
    </source>
</evidence>
<feature type="transmembrane region" description="Helical" evidence="13">
    <location>
        <begin position="33"/>
        <end position="50"/>
    </location>
</feature>
<dbReference type="PRINTS" id="PR00950">
    <property type="entry name" value="TYPE3IMSPROT"/>
</dbReference>
<dbReference type="Proteomes" id="UP000078070">
    <property type="component" value="Chromosome"/>
</dbReference>
<evidence type="ECO:0000313" key="16">
    <source>
        <dbReference type="Proteomes" id="UP000078070"/>
    </source>
</evidence>
<feature type="transmembrane region" description="Helical" evidence="13">
    <location>
        <begin position="93"/>
        <end position="117"/>
    </location>
</feature>
<evidence type="ECO:0000256" key="13">
    <source>
        <dbReference type="RuleBase" id="RU364091"/>
    </source>
</evidence>